<evidence type="ECO:0000313" key="1">
    <source>
        <dbReference type="EMBL" id="RHY71336.1"/>
    </source>
</evidence>
<sequence>MLIQSLCRPRRGHSRPNGAVGGRIAPSTISVVAKSKTVDITSCKGVWSRGSLDTLLTFSKAHRKLETIDWEAVEWRLKDRATYDFSFFFNDQVAMAELLHRRLSAYEVGPGLSLPKLLPLAVFKNTDSRLDVRDAYCVLCHTLRLLPKLDDDHYLVLVYCTVLMNRIDPS</sequence>
<dbReference type="AlphaFoldDB" id="A0A397F473"/>
<evidence type="ECO:0000313" key="5">
    <source>
        <dbReference type="Proteomes" id="UP000275652"/>
    </source>
</evidence>
<organism evidence="2 4">
    <name type="scientific">Aphanomyces astaci</name>
    <name type="common">Crayfish plague agent</name>
    <dbReference type="NCBI Taxonomy" id="112090"/>
    <lineage>
        <taxon>Eukaryota</taxon>
        <taxon>Sar</taxon>
        <taxon>Stramenopiles</taxon>
        <taxon>Oomycota</taxon>
        <taxon>Saprolegniomycetes</taxon>
        <taxon>Saprolegniales</taxon>
        <taxon>Verrucalvaceae</taxon>
        <taxon>Aphanomyces</taxon>
    </lineage>
</organism>
<dbReference type="Proteomes" id="UP000275652">
    <property type="component" value="Unassembled WGS sequence"/>
</dbReference>
<proteinExistence type="predicted"/>
<protein>
    <submittedName>
        <fullName evidence="2">Uncharacterized protein</fullName>
    </submittedName>
</protein>
<gene>
    <name evidence="3" type="ORF">DYB28_011144</name>
    <name evidence="2" type="ORF">DYB31_001947</name>
    <name evidence="1" type="ORF">DYB34_008531</name>
</gene>
<evidence type="ECO:0000313" key="6">
    <source>
        <dbReference type="Proteomes" id="UP000283543"/>
    </source>
</evidence>
<reference evidence="4 6" key="2">
    <citation type="submission" date="2018-08" db="EMBL/GenBank/DDBJ databases">
        <title>Aphanomyces genome sequencing and annotation.</title>
        <authorList>
            <person name="Minardi D."/>
            <person name="Oidtmann B."/>
            <person name="Van Der Giezen M."/>
            <person name="Studholme D.J."/>
        </authorList>
    </citation>
    <scope>NUCLEOTIDE SEQUENCE [LARGE SCALE GENOMIC DNA]</scope>
    <source>
        <strain evidence="2 4">197901</strain>
        <strain evidence="1 6">Si</strain>
    </source>
</reference>
<evidence type="ECO:0000313" key="2">
    <source>
        <dbReference type="EMBL" id="RHZ08088.1"/>
    </source>
</evidence>
<dbReference type="EMBL" id="QUTE01012084">
    <property type="protein sequence ID" value="RHZ08088.1"/>
    <property type="molecule type" value="Genomic_DNA"/>
</dbReference>
<comment type="caution">
    <text evidence="2">The sequence shown here is derived from an EMBL/GenBank/DDBJ whole genome shotgun (WGS) entry which is preliminary data.</text>
</comment>
<dbReference type="Proteomes" id="UP000266196">
    <property type="component" value="Unassembled WGS sequence"/>
</dbReference>
<dbReference type="EMBL" id="QUTI01014920">
    <property type="protein sequence ID" value="RLO11866.1"/>
    <property type="molecule type" value="Genomic_DNA"/>
</dbReference>
<accession>A0A397F473</accession>
<reference evidence="3 5" key="1">
    <citation type="journal article" date="2018" name="J. Invertebr. Pathol.">
        <title>New genotyping method for the causative agent of crayfish plague (Aphanomyces astaci) based on whole genome data.</title>
        <authorList>
            <person name="Minardi D."/>
            <person name="Studholme D.J."/>
            <person name="van der Giezen M."/>
            <person name="Pretto T."/>
            <person name="Oidtmann B."/>
        </authorList>
    </citation>
    <scope>NUCLEOTIDE SEQUENCE [LARGE SCALE GENOMIC DNA]</scope>
    <source>
        <strain evidence="3 5">KB13</strain>
    </source>
</reference>
<evidence type="ECO:0000313" key="4">
    <source>
        <dbReference type="Proteomes" id="UP000266196"/>
    </source>
</evidence>
<name>A0A397F473_APHAT</name>
<dbReference type="EMBL" id="QUTB01002761">
    <property type="protein sequence ID" value="RHY71336.1"/>
    <property type="molecule type" value="Genomic_DNA"/>
</dbReference>
<dbReference type="VEuPathDB" id="FungiDB:H257_00071"/>
<evidence type="ECO:0000313" key="3">
    <source>
        <dbReference type="EMBL" id="RLO11866.1"/>
    </source>
</evidence>
<dbReference type="Proteomes" id="UP000283543">
    <property type="component" value="Unassembled WGS sequence"/>
</dbReference>